<organism evidence="1 2">
    <name type="scientific">Arcobacter cloacae</name>
    <dbReference type="NCBI Taxonomy" id="1054034"/>
    <lineage>
        <taxon>Bacteria</taxon>
        <taxon>Pseudomonadati</taxon>
        <taxon>Campylobacterota</taxon>
        <taxon>Epsilonproteobacteria</taxon>
        <taxon>Campylobacterales</taxon>
        <taxon>Arcobacteraceae</taxon>
        <taxon>Arcobacter</taxon>
    </lineage>
</organism>
<proteinExistence type="predicted"/>
<name>A0A6M8NM11_9BACT</name>
<dbReference type="Pfam" id="PF13487">
    <property type="entry name" value="HD_5"/>
    <property type="match status" value="1"/>
</dbReference>
<dbReference type="Proteomes" id="UP000290378">
    <property type="component" value="Unassembled WGS sequence"/>
</dbReference>
<evidence type="ECO:0000313" key="1">
    <source>
        <dbReference type="EMBL" id="RXI42800.1"/>
    </source>
</evidence>
<dbReference type="Gene3D" id="6.10.340.10">
    <property type="match status" value="1"/>
</dbReference>
<protein>
    <submittedName>
        <fullName evidence="1">Amino acid ABC transporter</fullName>
    </submittedName>
</protein>
<dbReference type="PANTHER" id="PTHR45228">
    <property type="entry name" value="CYCLIC DI-GMP PHOSPHODIESTERASE TM_0186-RELATED"/>
    <property type="match status" value="1"/>
</dbReference>
<dbReference type="SMART" id="SM00471">
    <property type="entry name" value="HDc"/>
    <property type="match status" value="1"/>
</dbReference>
<dbReference type="Gene3D" id="3.30.450.20">
    <property type="entry name" value="PAS domain"/>
    <property type="match status" value="2"/>
</dbReference>
<dbReference type="SUPFAM" id="SSF103190">
    <property type="entry name" value="Sensory domain-like"/>
    <property type="match status" value="1"/>
</dbReference>
<comment type="caution">
    <text evidence="1">The sequence shown here is derived from an EMBL/GenBank/DDBJ whole genome shotgun (WGS) entry which is preliminary data.</text>
</comment>
<dbReference type="Gene3D" id="1.10.3210.10">
    <property type="entry name" value="Hypothetical protein af1432"/>
    <property type="match status" value="2"/>
</dbReference>
<dbReference type="SUPFAM" id="SSF109604">
    <property type="entry name" value="HD-domain/PDEase-like"/>
    <property type="match status" value="2"/>
</dbReference>
<dbReference type="RefSeq" id="WP_129012620.1">
    <property type="nucleotide sequence ID" value="NZ_CBCSEI010000003.1"/>
</dbReference>
<dbReference type="InterPro" id="IPR003607">
    <property type="entry name" value="HD/PDEase_dom"/>
</dbReference>
<dbReference type="PANTHER" id="PTHR45228:SF5">
    <property type="entry name" value="CYCLIC DI-GMP PHOSPHODIESTERASE VC_1348-RELATED"/>
    <property type="match status" value="1"/>
</dbReference>
<dbReference type="PROSITE" id="PS51832">
    <property type="entry name" value="HD_GYP"/>
    <property type="match status" value="1"/>
</dbReference>
<evidence type="ECO:0000313" key="2">
    <source>
        <dbReference type="Proteomes" id="UP000290378"/>
    </source>
</evidence>
<dbReference type="EMBL" id="NXII01000002">
    <property type="protein sequence ID" value="RXI42800.1"/>
    <property type="molecule type" value="Genomic_DNA"/>
</dbReference>
<keyword evidence="2" id="KW-1185">Reference proteome</keyword>
<dbReference type="CDD" id="cd00077">
    <property type="entry name" value="HDc"/>
    <property type="match status" value="1"/>
</dbReference>
<dbReference type="InterPro" id="IPR029151">
    <property type="entry name" value="Sensor-like_sf"/>
</dbReference>
<dbReference type="InterPro" id="IPR052020">
    <property type="entry name" value="Cyclic_di-GMP/3'3'-cGAMP_PDE"/>
</dbReference>
<gene>
    <name evidence="1" type="ORF">CP963_01935</name>
</gene>
<accession>A0A6M8NM11</accession>
<dbReference type="InterPro" id="IPR037522">
    <property type="entry name" value="HD_GYP_dom"/>
</dbReference>
<dbReference type="AlphaFoldDB" id="A0A6M8NM11"/>
<reference evidence="1 2" key="1">
    <citation type="submission" date="2017-09" db="EMBL/GenBank/DDBJ databases">
        <title>Genomics of the genus Arcobacter.</title>
        <authorList>
            <person name="Perez-Cataluna A."/>
            <person name="Figueras M.J."/>
            <person name="Salas-Masso N."/>
        </authorList>
    </citation>
    <scope>NUCLEOTIDE SEQUENCE [LARGE SCALE GENOMIC DNA]</scope>
    <source>
        <strain evidence="1 2">CECT 7834</strain>
    </source>
</reference>
<sequence>MFKIRNKLIRLKPTILSLFFIVSLVIFTLLIYVQYNSNKKFALELSEASFERLSYELTSKIKDQDEESYDFLTILSSYDFINENPVSDKKHSSLKVITNYLQNKNYIYSVYFAKNDSSFYELVNLEHNTSVKTSLKAPENSRWLVIKIYEVEGKRVKFEEFLDSNLNLLQSFEKETNFKASTRPWFIKAINSNTITKTEPYLFSSIDKYGISYVKKIKNKDLVIGLDITSKKLEEIINSNLNEESKIFFYKTSGELLVSNHSFKDESINKQLFNFSKEDRIVDFDSKEYLHGKFFFKNGEILQILFPLDKLLQPSINQVYLFIFISFSLFLIIGVPLIVLASNLITKPIEKIVQENNKIKNRQFKEVKKVNSIIVEVDELSESLLDLSESVEKYQTNQKDLMDSFIKLIAVAIDEKSEYTGAHCKRVPELVSMIVDEVNSSKDKAFEDFEIKSEEELREITVSAWLHDCGKVIIPEYVVDKATKLETIYNRIHEIRTRFEVIYRDLIIKSLEEKFQGKNIDEVEENLKNEHQKLKEDFEFIAKVNIGGEFLKDEDKQRVETIAKRTWYRYFDNTLGLSNDEKQRLKDKQKNETLPVKEDLLVNKPEHIIKRDENYKNKNDKYNFKIEVPENLYDLGEIYNLTISAGTLTKEERYKIQEHIVMTIKMLEELPFPEELKNVPLYAGAHHETLVGTGYPRKLKKENLPLVSRIIAFADVFEALTASDRPYKSSKTISESVRILHNMVKKEHLDKDIFEIFLKKGIYKEYAKKYLNKEQIDEINLDEFI</sequence>